<name>A0AAJ5VYQ3_9MICO</name>
<accession>A0AAJ5VYQ3</accession>
<sequence length="431" mass="47889">MAPVQASVLDVIENALGERGDRVAWEKLARTELENLRDRLLEFSEADAETPTPEGTYLMSGTFSRYWEDPLSRGEITDALLYYPQLLVLDPFADFFADTSVLPEARDLRYTHNRRETMRISAGGKVWANADSAQRYGDDWEGISVRLSEISRNLYELESPIRSGVIMLRNQWAVLRKRRTALETSVRFDVRSARMQTTMRELHNEDAKLPLWDNLRGFHVTGSGMLHPADAPWEFQHFFLFLAKTLAIADSANATYAPSWPGDLKLLEAKVDSTPAQGYPPQVLAQISRIVLPATDVAIREAANIRASSSDFADWRAKLREFARAASADTPQELEERANDVFQPEVARIARELSGRKQRAAKDSVTELLLYGTISTVATAATSENLALGATVGAAAAAATGVVSWIRNAYRRPQLHGADAVLAALARADRK</sequence>
<gene>
    <name evidence="1" type="ORF">P0Y48_07475</name>
</gene>
<dbReference type="AlphaFoldDB" id="A0AAJ5VYQ3"/>
<reference evidence="1" key="1">
    <citation type="submission" date="2023-03" db="EMBL/GenBank/DDBJ databases">
        <title>Andean soil-derived lignocellulolytic bacterial consortium as a source of novel taxa and putative plastic-active enzymes.</title>
        <authorList>
            <person name="Diaz-Garcia L."/>
            <person name="Chuvochina M."/>
            <person name="Feuerriegel G."/>
            <person name="Bunk B."/>
            <person name="Sproer C."/>
            <person name="Streit W.R."/>
            <person name="Rodriguez L.M."/>
            <person name="Overmann J."/>
            <person name="Jimenez D.J."/>
        </authorList>
    </citation>
    <scope>NUCLEOTIDE SEQUENCE</scope>
    <source>
        <strain evidence="1">MAG 4610</strain>
    </source>
</reference>
<evidence type="ECO:0000313" key="1">
    <source>
        <dbReference type="EMBL" id="WEK12325.1"/>
    </source>
</evidence>
<dbReference type="Proteomes" id="UP001213972">
    <property type="component" value="Chromosome"/>
</dbReference>
<evidence type="ECO:0000313" key="2">
    <source>
        <dbReference type="Proteomes" id="UP001213972"/>
    </source>
</evidence>
<dbReference type="EMBL" id="CP119321">
    <property type="protein sequence ID" value="WEK12325.1"/>
    <property type="molecule type" value="Genomic_DNA"/>
</dbReference>
<organism evidence="1 2">
    <name type="scientific">Candidatus Microbacterium phytovorans</name>
    <dbReference type="NCBI Taxonomy" id="3121374"/>
    <lineage>
        <taxon>Bacteria</taxon>
        <taxon>Bacillati</taxon>
        <taxon>Actinomycetota</taxon>
        <taxon>Actinomycetes</taxon>
        <taxon>Micrococcales</taxon>
        <taxon>Microbacteriaceae</taxon>
        <taxon>Microbacterium</taxon>
    </lineage>
</organism>
<proteinExistence type="predicted"/>
<protein>
    <submittedName>
        <fullName evidence="1">Uncharacterized protein</fullName>
    </submittedName>
</protein>